<dbReference type="AlphaFoldDB" id="A0A8K0NWX8"/>
<reference evidence="2" key="1">
    <citation type="submission" date="2013-04" db="EMBL/GenBank/DDBJ databases">
        <authorList>
            <person name="Qu J."/>
            <person name="Murali S.C."/>
            <person name="Bandaranaike D."/>
            <person name="Bellair M."/>
            <person name="Blankenburg K."/>
            <person name="Chao H."/>
            <person name="Dinh H."/>
            <person name="Doddapaneni H."/>
            <person name="Downs B."/>
            <person name="Dugan-Rocha S."/>
            <person name="Elkadiri S."/>
            <person name="Gnanaolivu R.D."/>
            <person name="Hernandez B."/>
            <person name="Javaid M."/>
            <person name="Jayaseelan J.C."/>
            <person name="Lee S."/>
            <person name="Li M."/>
            <person name="Ming W."/>
            <person name="Munidasa M."/>
            <person name="Muniz J."/>
            <person name="Nguyen L."/>
            <person name="Ongeri F."/>
            <person name="Osuji N."/>
            <person name="Pu L.-L."/>
            <person name="Puazo M."/>
            <person name="Qu C."/>
            <person name="Quiroz J."/>
            <person name="Raj R."/>
            <person name="Weissenberger G."/>
            <person name="Xin Y."/>
            <person name="Zou X."/>
            <person name="Han Y."/>
            <person name="Richards S."/>
            <person name="Worley K."/>
            <person name="Muzny D."/>
            <person name="Gibbs R."/>
        </authorList>
    </citation>
    <scope>NUCLEOTIDE SEQUENCE</scope>
    <source>
        <strain evidence="2">Sampled in the wild</strain>
    </source>
</reference>
<proteinExistence type="predicted"/>
<organism evidence="2 3">
    <name type="scientific">Ladona fulva</name>
    <name type="common">Scarce chaser dragonfly</name>
    <name type="synonym">Libellula fulva</name>
    <dbReference type="NCBI Taxonomy" id="123851"/>
    <lineage>
        <taxon>Eukaryota</taxon>
        <taxon>Metazoa</taxon>
        <taxon>Ecdysozoa</taxon>
        <taxon>Arthropoda</taxon>
        <taxon>Hexapoda</taxon>
        <taxon>Insecta</taxon>
        <taxon>Pterygota</taxon>
        <taxon>Palaeoptera</taxon>
        <taxon>Odonata</taxon>
        <taxon>Epiprocta</taxon>
        <taxon>Anisoptera</taxon>
        <taxon>Libelluloidea</taxon>
        <taxon>Libellulidae</taxon>
        <taxon>Ladona</taxon>
    </lineage>
</organism>
<name>A0A8K0NWX8_LADFU</name>
<evidence type="ECO:0000313" key="3">
    <source>
        <dbReference type="Proteomes" id="UP000792457"/>
    </source>
</evidence>
<accession>A0A8K0NWX8</accession>
<dbReference type="OrthoDB" id="6606907at2759"/>
<feature type="compositionally biased region" description="Polar residues" evidence="1">
    <location>
        <begin position="132"/>
        <end position="141"/>
    </location>
</feature>
<comment type="caution">
    <text evidence="2">The sequence shown here is derived from an EMBL/GenBank/DDBJ whole genome shotgun (WGS) entry which is preliminary data.</text>
</comment>
<reference evidence="2" key="2">
    <citation type="submission" date="2017-10" db="EMBL/GenBank/DDBJ databases">
        <title>Ladona fulva Genome sequencing and assembly.</title>
        <authorList>
            <person name="Murali S."/>
            <person name="Richards S."/>
            <person name="Bandaranaike D."/>
            <person name="Bellair M."/>
            <person name="Blankenburg K."/>
            <person name="Chao H."/>
            <person name="Dinh H."/>
            <person name="Doddapaneni H."/>
            <person name="Dugan-Rocha S."/>
            <person name="Elkadiri S."/>
            <person name="Gnanaolivu R."/>
            <person name="Hernandez B."/>
            <person name="Skinner E."/>
            <person name="Javaid M."/>
            <person name="Lee S."/>
            <person name="Li M."/>
            <person name="Ming W."/>
            <person name="Munidasa M."/>
            <person name="Muniz J."/>
            <person name="Nguyen L."/>
            <person name="Hughes D."/>
            <person name="Osuji N."/>
            <person name="Pu L.-L."/>
            <person name="Puazo M."/>
            <person name="Qu C."/>
            <person name="Quiroz J."/>
            <person name="Raj R."/>
            <person name="Weissenberger G."/>
            <person name="Xin Y."/>
            <person name="Zou X."/>
            <person name="Han Y."/>
            <person name="Worley K."/>
            <person name="Muzny D."/>
            <person name="Gibbs R."/>
        </authorList>
    </citation>
    <scope>NUCLEOTIDE SEQUENCE</scope>
    <source>
        <strain evidence="2">Sampled in the wild</strain>
    </source>
</reference>
<feature type="region of interest" description="Disordered" evidence="1">
    <location>
        <begin position="301"/>
        <end position="370"/>
    </location>
</feature>
<protein>
    <submittedName>
        <fullName evidence="2">Uncharacterized protein</fullName>
    </submittedName>
</protein>
<evidence type="ECO:0000313" key="2">
    <source>
        <dbReference type="EMBL" id="KAG8227525.1"/>
    </source>
</evidence>
<sequence>MAAIISGPDPYRELEIYLQKMNEEIGEVFDKWNGGHALSSAMREESSPEENGVADLSESSPPDLFKSLPARKKRQWRRSRGESGKFATVAASSVKTSSTSACGSDAGMGWTELHSFIEAQLRQLAEEEDSGVPNSPLSPTAVNGVHSGGAFDSLTNGDHVGEEEDDPEENSVNYRRPSRRRSKEENSRAEKFVIDGEVWPKASNGAVRVNGNSHGSERAVQFDLQNGARQRECGKVWGGRRVFGNGCIPDRLIVGGKGAGKVVVGGRAVCVNSAIQDIQESMQTYHVGGVAKAVVNGKKEHLGGERGLPDLVGSSPVPSRRRGKSEGGGVRNGEDASSLAPLSVGSSPVAQTHADDERWRGGSHPPHLAL</sequence>
<feature type="compositionally biased region" description="Basic residues" evidence="1">
    <location>
        <begin position="69"/>
        <end position="78"/>
    </location>
</feature>
<feature type="region of interest" description="Disordered" evidence="1">
    <location>
        <begin position="124"/>
        <end position="189"/>
    </location>
</feature>
<evidence type="ECO:0000256" key="1">
    <source>
        <dbReference type="SAM" id="MobiDB-lite"/>
    </source>
</evidence>
<dbReference type="EMBL" id="KZ308326">
    <property type="protein sequence ID" value="KAG8227525.1"/>
    <property type="molecule type" value="Genomic_DNA"/>
</dbReference>
<keyword evidence="3" id="KW-1185">Reference proteome</keyword>
<feature type="region of interest" description="Disordered" evidence="1">
    <location>
        <begin position="39"/>
        <end position="86"/>
    </location>
</feature>
<dbReference type="Proteomes" id="UP000792457">
    <property type="component" value="Unassembled WGS sequence"/>
</dbReference>
<gene>
    <name evidence="2" type="ORF">J437_LFUL008397</name>
</gene>